<organism evidence="4 5">
    <name type="scientific">Cinchona calisaya</name>
    <dbReference type="NCBI Taxonomy" id="153742"/>
    <lineage>
        <taxon>Eukaryota</taxon>
        <taxon>Viridiplantae</taxon>
        <taxon>Streptophyta</taxon>
        <taxon>Embryophyta</taxon>
        <taxon>Tracheophyta</taxon>
        <taxon>Spermatophyta</taxon>
        <taxon>Magnoliopsida</taxon>
        <taxon>eudicotyledons</taxon>
        <taxon>Gunneridae</taxon>
        <taxon>Pentapetalae</taxon>
        <taxon>asterids</taxon>
        <taxon>lamiids</taxon>
        <taxon>Gentianales</taxon>
        <taxon>Rubiaceae</taxon>
        <taxon>Cinchonoideae</taxon>
        <taxon>Cinchoneae</taxon>
        <taxon>Cinchona</taxon>
    </lineage>
</organism>
<sequence length="222" mass="24341">MASFPSKAIVLMQLSTLLLLSSMLSADETDFPHNWPRPTIPPVEPPKPHDDHHHHHPHPPSFPPLNPPAHPPVKPPVHPPYRPRFPPFTRKLVAVQGVVLCKDCKYAGIDTFMGAKPLVGAVVRLQCKNTKYRPVVAEGKTDENGYFLIMPQGLTTAGSHKCRVFLDKSPSTKCDDPTNINFGLAGAILKPTFKPSPLGPNYALFTVGPFAYAPSNKVPCPR</sequence>
<evidence type="ECO:0000256" key="1">
    <source>
        <dbReference type="ARBA" id="ARBA00022729"/>
    </source>
</evidence>
<keyword evidence="5" id="KW-1185">Reference proteome</keyword>
<evidence type="ECO:0000313" key="5">
    <source>
        <dbReference type="Proteomes" id="UP001630127"/>
    </source>
</evidence>
<feature type="region of interest" description="Disordered" evidence="2">
    <location>
        <begin position="35"/>
        <end position="81"/>
    </location>
</feature>
<dbReference type="EMBL" id="JBJUIK010000007">
    <property type="protein sequence ID" value="KAL3522287.1"/>
    <property type="molecule type" value="Genomic_DNA"/>
</dbReference>
<dbReference type="PANTHER" id="PTHR33470:SF22">
    <property type="entry name" value="POLLEN OLE E 1 ALLERGEN AND EXTENSIN FAMILY PROTEIN"/>
    <property type="match status" value="1"/>
</dbReference>
<evidence type="ECO:0008006" key="6">
    <source>
        <dbReference type="Google" id="ProtNLM"/>
    </source>
</evidence>
<protein>
    <recommendedName>
        <fullName evidence="6">Pistil-specific extensin-like protein</fullName>
    </recommendedName>
</protein>
<feature type="compositionally biased region" description="Pro residues" evidence="2">
    <location>
        <begin position="59"/>
        <end position="81"/>
    </location>
</feature>
<feature type="chain" id="PRO_5044876804" description="Pistil-specific extensin-like protein" evidence="3">
    <location>
        <begin position="27"/>
        <end position="222"/>
    </location>
</feature>
<evidence type="ECO:0000256" key="3">
    <source>
        <dbReference type="SAM" id="SignalP"/>
    </source>
</evidence>
<evidence type="ECO:0000313" key="4">
    <source>
        <dbReference type="EMBL" id="KAL3522287.1"/>
    </source>
</evidence>
<feature type="signal peptide" evidence="3">
    <location>
        <begin position="1"/>
        <end position="26"/>
    </location>
</feature>
<accession>A0ABD2ZVT5</accession>
<gene>
    <name evidence="4" type="ORF">ACH5RR_015121</name>
</gene>
<evidence type="ECO:0000256" key="2">
    <source>
        <dbReference type="SAM" id="MobiDB-lite"/>
    </source>
</evidence>
<comment type="caution">
    <text evidence="4">The sequence shown here is derived from an EMBL/GenBank/DDBJ whole genome shotgun (WGS) entry which is preliminary data.</text>
</comment>
<proteinExistence type="predicted"/>
<dbReference type="Proteomes" id="UP001630127">
    <property type="component" value="Unassembled WGS sequence"/>
</dbReference>
<name>A0ABD2ZVT5_9GENT</name>
<reference evidence="4 5" key="1">
    <citation type="submission" date="2024-11" db="EMBL/GenBank/DDBJ databases">
        <title>A near-complete genome assembly of Cinchona calisaya.</title>
        <authorList>
            <person name="Lian D.C."/>
            <person name="Zhao X.W."/>
            <person name="Wei L."/>
        </authorList>
    </citation>
    <scope>NUCLEOTIDE SEQUENCE [LARGE SCALE GENOMIC DNA]</scope>
    <source>
        <tissue evidence="4">Nenye</tissue>
    </source>
</reference>
<dbReference type="Pfam" id="PF01190">
    <property type="entry name" value="Pollen_Ole_e_1"/>
    <property type="match status" value="1"/>
</dbReference>
<dbReference type="PANTHER" id="PTHR33470">
    <property type="entry name" value="OS01G0164075 PROTEIN"/>
    <property type="match status" value="1"/>
</dbReference>
<keyword evidence="1 3" id="KW-0732">Signal</keyword>
<dbReference type="AlphaFoldDB" id="A0ABD2ZVT5"/>